<dbReference type="Gene3D" id="3.40.50.1000">
    <property type="entry name" value="HAD superfamily/HAD-like"/>
    <property type="match status" value="1"/>
</dbReference>
<dbReference type="AlphaFoldDB" id="A0A1G5DD96"/>
<comment type="similarity">
    <text evidence="1">Belongs to the 5'(3')-deoxyribonucleotidase family.</text>
</comment>
<dbReference type="Proteomes" id="UP000183047">
    <property type="component" value="Unassembled WGS sequence"/>
</dbReference>
<dbReference type="PANTHER" id="PTHR35134:SF2">
    <property type="entry name" value="NUCLEOTIDASE YQFW-RELATED"/>
    <property type="match status" value="1"/>
</dbReference>
<dbReference type="InterPro" id="IPR023214">
    <property type="entry name" value="HAD_sf"/>
</dbReference>
<dbReference type="InterPro" id="IPR052419">
    <property type="entry name" value="5_3-deoxyribonucleotidase-like"/>
</dbReference>
<evidence type="ECO:0000256" key="2">
    <source>
        <dbReference type="PIRSR" id="PIRSR610708-1"/>
    </source>
</evidence>
<dbReference type="GO" id="GO:0008253">
    <property type="term" value="F:5'-nucleotidase activity"/>
    <property type="evidence" value="ECO:0007669"/>
    <property type="project" value="InterPro"/>
</dbReference>
<sequence>MKIYIDFDDCLCETARAFTEIAKRLFGKDVPYEEVRFFNLQQSFELTDDEYEQLMLEGHRTEVLLSYDETPGASKVINEWIDCGHEVYIITGRPSSAYDASRKWLDNHGLEHATLFCLNKYGRDSFIKNSEFTLELEDYYKMNFDYAVEDSPMAFKFFEHLPNLKVMVYDRPWNRECELPGENYTRCFDWEMIREKVMNHGGRG</sequence>
<protein>
    <submittedName>
        <fullName evidence="3">Uncharacterized protein</fullName>
    </submittedName>
</protein>
<dbReference type="InterPro" id="IPR036412">
    <property type="entry name" value="HAD-like_sf"/>
</dbReference>
<name>A0A1G5DD96_9FIRM</name>
<feature type="active site" description="Proton donor" evidence="2">
    <location>
        <position position="8"/>
    </location>
</feature>
<dbReference type="RefSeq" id="WP_074462113.1">
    <property type="nucleotide sequence ID" value="NZ_FMUR01000008.1"/>
</dbReference>
<evidence type="ECO:0000256" key="1">
    <source>
        <dbReference type="ARBA" id="ARBA00009589"/>
    </source>
</evidence>
<dbReference type="InterPro" id="IPR010708">
    <property type="entry name" value="5'(3')-deoxyribonucleotidase"/>
</dbReference>
<reference evidence="4" key="1">
    <citation type="submission" date="2016-10" db="EMBL/GenBank/DDBJ databases">
        <authorList>
            <person name="Varghese N."/>
            <person name="Submissions S."/>
        </authorList>
    </citation>
    <scope>NUCLEOTIDE SEQUENCE [LARGE SCALE GENOMIC DNA]</scope>
    <source>
        <strain evidence="4">XBD2006</strain>
    </source>
</reference>
<dbReference type="EMBL" id="FMUR01000008">
    <property type="protein sequence ID" value="SCY12675.1"/>
    <property type="molecule type" value="Genomic_DNA"/>
</dbReference>
<proteinExistence type="inferred from homology"/>
<dbReference type="Pfam" id="PF06941">
    <property type="entry name" value="NT5C"/>
    <property type="match status" value="1"/>
</dbReference>
<dbReference type="STRING" id="185008.bhn_I1790"/>
<evidence type="ECO:0000313" key="3">
    <source>
        <dbReference type="EMBL" id="SCY12675.1"/>
    </source>
</evidence>
<dbReference type="OrthoDB" id="573782at2"/>
<organism evidence="3 4">
    <name type="scientific">Butyrivibrio hungatei</name>
    <dbReference type="NCBI Taxonomy" id="185008"/>
    <lineage>
        <taxon>Bacteria</taxon>
        <taxon>Bacillati</taxon>
        <taxon>Bacillota</taxon>
        <taxon>Clostridia</taxon>
        <taxon>Lachnospirales</taxon>
        <taxon>Lachnospiraceae</taxon>
        <taxon>Butyrivibrio</taxon>
    </lineage>
</organism>
<feature type="active site" description="Nucleophile" evidence="2">
    <location>
        <position position="6"/>
    </location>
</feature>
<accession>A0A1G5DD96</accession>
<gene>
    <name evidence="3" type="ORF">SAMN02910451_01466</name>
</gene>
<dbReference type="GO" id="GO:0009264">
    <property type="term" value="P:deoxyribonucleotide catabolic process"/>
    <property type="evidence" value="ECO:0007669"/>
    <property type="project" value="InterPro"/>
</dbReference>
<evidence type="ECO:0000313" key="4">
    <source>
        <dbReference type="Proteomes" id="UP000183047"/>
    </source>
</evidence>
<dbReference type="SUPFAM" id="SSF56784">
    <property type="entry name" value="HAD-like"/>
    <property type="match status" value="1"/>
</dbReference>
<keyword evidence="4" id="KW-1185">Reference proteome</keyword>
<dbReference type="PANTHER" id="PTHR35134">
    <property type="entry name" value="NUCLEOTIDASE YQFW-RELATED"/>
    <property type="match status" value="1"/>
</dbReference>